<sequence length="80" mass="9086">MWQERKSQEIIDGTIAYFRDKVASDPKGTMTLVEQELQSQLVFLGNDWLGRGIVMDTVITATINALEIVRVDCLEKIKKS</sequence>
<protein>
    <submittedName>
        <fullName evidence="1">Uncharacterized protein</fullName>
    </submittedName>
</protein>
<comment type="caution">
    <text evidence="1">The sequence shown here is derived from an EMBL/GenBank/DDBJ whole genome shotgun (WGS) entry which is preliminary data.</text>
</comment>
<evidence type="ECO:0000313" key="1">
    <source>
        <dbReference type="EMBL" id="MBC8318299.1"/>
    </source>
</evidence>
<accession>A0A8J6NE17</accession>
<evidence type="ECO:0000313" key="2">
    <source>
        <dbReference type="Proteomes" id="UP000614424"/>
    </source>
</evidence>
<name>A0A8J6NE17_9BACT</name>
<reference evidence="1 2" key="1">
    <citation type="submission" date="2020-08" db="EMBL/GenBank/DDBJ databases">
        <title>Bridging the membrane lipid divide: bacteria of the FCB group superphylum have the potential to synthesize archaeal ether lipids.</title>
        <authorList>
            <person name="Villanueva L."/>
            <person name="Von Meijenfeldt F.A.B."/>
            <person name="Westbye A.B."/>
            <person name="Yadav S."/>
            <person name="Hopmans E.C."/>
            <person name="Dutilh B.E."/>
            <person name="Sinninghe Damste J.S."/>
        </authorList>
    </citation>
    <scope>NUCLEOTIDE SEQUENCE [LARGE SCALE GENOMIC DNA]</scope>
    <source>
        <strain evidence="1">NIOZ-UU47</strain>
    </source>
</reference>
<proteinExistence type="predicted"/>
<dbReference type="AlphaFoldDB" id="A0A8J6NE17"/>
<dbReference type="Proteomes" id="UP000614424">
    <property type="component" value="Unassembled WGS sequence"/>
</dbReference>
<organism evidence="1 2">
    <name type="scientific">Candidatus Desulfobia pelagia</name>
    <dbReference type="NCBI Taxonomy" id="2841692"/>
    <lineage>
        <taxon>Bacteria</taxon>
        <taxon>Pseudomonadati</taxon>
        <taxon>Thermodesulfobacteriota</taxon>
        <taxon>Desulfobulbia</taxon>
        <taxon>Desulfobulbales</taxon>
        <taxon>Desulfobulbaceae</taxon>
        <taxon>Candidatus Desulfobia</taxon>
    </lineage>
</organism>
<gene>
    <name evidence="1" type="ORF">H8E41_10370</name>
</gene>
<dbReference type="EMBL" id="JACNJZ010000146">
    <property type="protein sequence ID" value="MBC8318299.1"/>
    <property type="molecule type" value="Genomic_DNA"/>
</dbReference>